<accession>A0ABW6X589</accession>
<dbReference type="InterPro" id="IPR032808">
    <property type="entry name" value="DoxX"/>
</dbReference>
<dbReference type="Proteomes" id="UP001602322">
    <property type="component" value="Unassembled WGS sequence"/>
</dbReference>
<dbReference type="RefSeq" id="WP_387902012.1">
    <property type="nucleotide sequence ID" value="NZ_JBIBEG010000003.1"/>
</dbReference>
<name>A0ABW6X589_9ACTN</name>
<evidence type="ECO:0000256" key="2">
    <source>
        <dbReference type="ARBA" id="ARBA00006679"/>
    </source>
</evidence>
<evidence type="ECO:0000256" key="7">
    <source>
        <dbReference type="SAM" id="Phobius"/>
    </source>
</evidence>
<organism evidence="8 9">
    <name type="scientific">Streptomyces argenteolus</name>
    <dbReference type="NCBI Taxonomy" id="67274"/>
    <lineage>
        <taxon>Bacteria</taxon>
        <taxon>Bacillati</taxon>
        <taxon>Actinomycetota</taxon>
        <taxon>Actinomycetes</taxon>
        <taxon>Kitasatosporales</taxon>
        <taxon>Streptomycetaceae</taxon>
        <taxon>Streptomyces</taxon>
    </lineage>
</organism>
<protein>
    <submittedName>
        <fullName evidence="8">DoxX family protein</fullName>
    </submittedName>
</protein>
<sequence length="182" mass="17663">MTCINRRDLGLLVLRVGTGAVLAAHGTQKLAGWFGGGGIEGTTAAMEAMGFHPPKHSAMAAGLGEAGGGVLLALGLATPAAGAAAAGTMAGAVAVHAPAGFFATGGGYEYPAFLGFTAAAIGLTGAGRYSLDHATGHVLDRPWVVALAFAGSALAAAAVVGRRAKGQEDESPAEGEHADGSA</sequence>
<dbReference type="PANTHER" id="PTHR33452">
    <property type="entry name" value="OXIDOREDUCTASE CATD-RELATED"/>
    <property type="match status" value="1"/>
</dbReference>
<evidence type="ECO:0000256" key="6">
    <source>
        <dbReference type="ARBA" id="ARBA00023136"/>
    </source>
</evidence>
<dbReference type="PANTHER" id="PTHR33452:SF1">
    <property type="entry name" value="INNER MEMBRANE PROTEIN YPHA-RELATED"/>
    <property type="match status" value="1"/>
</dbReference>
<keyword evidence="6 7" id="KW-0472">Membrane</keyword>
<proteinExistence type="inferred from homology"/>
<keyword evidence="4 7" id="KW-0812">Transmembrane</keyword>
<comment type="caution">
    <text evidence="8">The sequence shown here is derived from an EMBL/GenBank/DDBJ whole genome shotgun (WGS) entry which is preliminary data.</text>
</comment>
<evidence type="ECO:0000256" key="5">
    <source>
        <dbReference type="ARBA" id="ARBA00022989"/>
    </source>
</evidence>
<reference evidence="8 9" key="1">
    <citation type="submission" date="2024-10" db="EMBL/GenBank/DDBJ databases">
        <title>The Natural Products Discovery Center: Release of the First 8490 Sequenced Strains for Exploring Actinobacteria Biosynthetic Diversity.</title>
        <authorList>
            <person name="Kalkreuter E."/>
            <person name="Kautsar S.A."/>
            <person name="Yang D."/>
            <person name="Bader C.D."/>
            <person name="Teijaro C.N."/>
            <person name="Fluegel L."/>
            <person name="Davis C.M."/>
            <person name="Simpson J.R."/>
            <person name="Lauterbach L."/>
            <person name="Steele A.D."/>
            <person name="Gui C."/>
            <person name="Meng S."/>
            <person name="Li G."/>
            <person name="Viehrig K."/>
            <person name="Ye F."/>
            <person name="Su P."/>
            <person name="Kiefer A.F."/>
            <person name="Nichols A."/>
            <person name="Cepeda A.J."/>
            <person name="Yan W."/>
            <person name="Fan B."/>
            <person name="Jiang Y."/>
            <person name="Adhikari A."/>
            <person name="Zheng C.-J."/>
            <person name="Schuster L."/>
            <person name="Cowan T.M."/>
            <person name="Smanski M.J."/>
            <person name="Chevrette M.G."/>
            <person name="De Carvalho L.P.S."/>
            <person name="Shen B."/>
        </authorList>
    </citation>
    <scope>NUCLEOTIDE SEQUENCE [LARGE SCALE GENOMIC DNA]</scope>
    <source>
        <strain evidence="8 9">NPDC012540</strain>
    </source>
</reference>
<evidence type="ECO:0000256" key="4">
    <source>
        <dbReference type="ARBA" id="ARBA00022692"/>
    </source>
</evidence>
<comment type="subcellular location">
    <subcellularLocation>
        <location evidence="1">Cell membrane</location>
        <topology evidence="1">Multi-pass membrane protein</topology>
    </subcellularLocation>
</comment>
<evidence type="ECO:0000256" key="1">
    <source>
        <dbReference type="ARBA" id="ARBA00004651"/>
    </source>
</evidence>
<evidence type="ECO:0000313" key="8">
    <source>
        <dbReference type="EMBL" id="MFF5897171.1"/>
    </source>
</evidence>
<keyword evidence="3" id="KW-1003">Cell membrane</keyword>
<feature type="transmembrane region" description="Helical" evidence="7">
    <location>
        <begin position="83"/>
        <end position="103"/>
    </location>
</feature>
<feature type="transmembrane region" description="Helical" evidence="7">
    <location>
        <begin position="110"/>
        <end position="131"/>
    </location>
</feature>
<keyword evidence="5 7" id="KW-1133">Transmembrane helix</keyword>
<feature type="transmembrane region" description="Helical" evidence="7">
    <location>
        <begin position="143"/>
        <end position="161"/>
    </location>
</feature>
<evidence type="ECO:0000256" key="3">
    <source>
        <dbReference type="ARBA" id="ARBA00022475"/>
    </source>
</evidence>
<gene>
    <name evidence="8" type="ORF">ACFY8O_14720</name>
</gene>
<evidence type="ECO:0000313" key="9">
    <source>
        <dbReference type="Proteomes" id="UP001602322"/>
    </source>
</evidence>
<comment type="similarity">
    <text evidence="2">Belongs to the DoxX family.</text>
</comment>
<dbReference type="Pfam" id="PF07681">
    <property type="entry name" value="DoxX"/>
    <property type="match status" value="1"/>
</dbReference>
<keyword evidence="9" id="KW-1185">Reference proteome</keyword>
<dbReference type="InterPro" id="IPR051907">
    <property type="entry name" value="DoxX-like_oxidoreductase"/>
</dbReference>
<dbReference type="EMBL" id="JBIBEG010000003">
    <property type="protein sequence ID" value="MFF5897171.1"/>
    <property type="molecule type" value="Genomic_DNA"/>
</dbReference>